<dbReference type="PROSITE" id="PS50206">
    <property type="entry name" value="RHODANESE_3"/>
    <property type="match status" value="1"/>
</dbReference>
<dbReference type="Pfam" id="PF00581">
    <property type="entry name" value="Rhodanese"/>
    <property type="match status" value="1"/>
</dbReference>
<dbReference type="SMART" id="SM00450">
    <property type="entry name" value="RHOD"/>
    <property type="match status" value="1"/>
</dbReference>
<dbReference type="PANTHER" id="PTHR43031:SF18">
    <property type="entry name" value="RHODANESE-RELATED SULFURTRANSFERASES"/>
    <property type="match status" value="1"/>
</dbReference>
<evidence type="ECO:0000313" key="2">
    <source>
        <dbReference type="EMBL" id="MBC2770678.1"/>
    </source>
</evidence>
<sequence length="116" mass="12445">MLLWPTLMRGGRASSVSVSEAVQLANQKQGVFIDVRPHERFKAGSIAQARNIPLADIDAKMSSLPKDKPLIVFCDQGRISGSAAGKLRKNGFAEVVSLEGGLNKWTEAGMPTSAKH</sequence>
<protein>
    <submittedName>
        <fullName evidence="2">Rhodanese-like domain-containing protein</fullName>
    </submittedName>
</protein>
<keyword evidence="3" id="KW-1185">Reference proteome</keyword>
<organism evidence="2 3">
    <name type="scientific">Pusillimonas minor</name>
    <dbReference type="NCBI Taxonomy" id="2697024"/>
    <lineage>
        <taxon>Bacteria</taxon>
        <taxon>Pseudomonadati</taxon>
        <taxon>Pseudomonadota</taxon>
        <taxon>Betaproteobacteria</taxon>
        <taxon>Burkholderiales</taxon>
        <taxon>Alcaligenaceae</taxon>
        <taxon>Pusillimonas</taxon>
    </lineage>
</organism>
<gene>
    <name evidence="2" type="ORF">GTU67_12245</name>
</gene>
<dbReference type="InterPro" id="IPR001763">
    <property type="entry name" value="Rhodanese-like_dom"/>
</dbReference>
<accession>A0A842HSQ4</accession>
<dbReference type="CDD" id="cd00158">
    <property type="entry name" value="RHOD"/>
    <property type="match status" value="1"/>
</dbReference>
<evidence type="ECO:0000313" key="3">
    <source>
        <dbReference type="Proteomes" id="UP000545386"/>
    </source>
</evidence>
<reference evidence="2 3" key="1">
    <citation type="submission" date="2020-08" db="EMBL/GenBank/DDBJ databases">
        <title>Paraeoetvoesia sp. YC-7-48 draft genome sequence.</title>
        <authorList>
            <person name="Yao L."/>
        </authorList>
    </citation>
    <scope>NUCLEOTIDE SEQUENCE [LARGE SCALE GENOMIC DNA]</scope>
    <source>
        <strain evidence="3">YC-7-48</strain>
    </source>
</reference>
<dbReference type="EMBL" id="JACJUU010000011">
    <property type="protein sequence ID" value="MBC2770678.1"/>
    <property type="molecule type" value="Genomic_DNA"/>
</dbReference>
<dbReference type="InterPro" id="IPR050229">
    <property type="entry name" value="GlpE_sulfurtransferase"/>
</dbReference>
<comment type="caution">
    <text evidence="2">The sequence shown here is derived from an EMBL/GenBank/DDBJ whole genome shotgun (WGS) entry which is preliminary data.</text>
</comment>
<proteinExistence type="predicted"/>
<name>A0A842HSQ4_9BURK</name>
<dbReference type="PANTHER" id="PTHR43031">
    <property type="entry name" value="FAD-DEPENDENT OXIDOREDUCTASE"/>
    <property type="match status" value="1"/>
</dbReference>
<dbReference type="AlphaFoldDB" id="A0A842HSQ4"/>
<dbReference type="SUPFAM" id="SSF52821">
    <property type="entry name" value="Rhodanese/Cell cycle control phosphatase"/>
    <property type="match status" value="1"/>
</dbReference>
<feature type="domain" description="Rhodanese" evidence="1">
    <location>
        <begin position="26"/>
        <end position="114"/>
    </location>
</feature>
<dbReference type="Proteomes" id="UP000545386">
    <property type="component" value="Unassembled WGS sequence"/>
</dbReference>
<dbReference type="InterPro" id="IPR036873">
    <property type="entry name" value="Rhodanese-like_dom_sf"/>
</dbReference>
<dbReference type="Gene3D" id="3.40.250.10">
    <property type="entry name" value="Rhodanese-like domain"/>
    <property type="match status" value="1"/>
</dbReference>
<evidence type="ECO:0000259" key="1">
    <source>
        <dbReference type="PROSITE" id="PS50206"/>
    </source>
</evidence>